<dbReference type="Proteomes" id="UP001163823">
    <property type="component" value="Chromosome 6"/>
</dbReference>
<dbReference type="InterPro" id="IPR021864">
    <property type="entry name" value="DUF3475"/>
</dbReference>
<evidence type="ECO:0000259" key="1">
    <source>
        <dbReference type="Pfam" id="PF05003"/>
    </source>
</evidence>
<accession>A0AAD7LZD9</accession>
<feature type="domain" description="DUF3475" evidence="2">
    <location>
        <begin position="47"/>
        <end position="103"/>
    </location>
</feature>
<dbReference type="GO" id="GO:0045927">
    <property type="term" value="P:positive regulation of growth"/>
    <property type="evidence" value="ECO:0007669"/>
    <property type="project" value="InterPro"/>
</dbReference>
<feature type="domain" description="DUF668" evidence="1">
    <location>
        <begin position="256"/>
        <end position="341"/>
    </location>
</feature>
<name>A0AAD7LZD9_QUISA</name>
<dbReference type="AlphaFoldDB" id="A0AAD7LZD9"/>
<dbReference type="InterPro" id="IPR045021">
    <property type="entry name" value="PSI1/2/3"/>
</dbReference>
<keyword evidence="4" id="KW-1185">Reference proteome</keyword>
<dbReference type="PANTHER" id="PTHR31730:SF18">
    <property type="entry name" value="PROTEIN PSK SIMULATOR 2"/>
    <property type="match status" value="1"/>
</dbReference>
<dbReference type="KEGG" id="qsa:O6P43_016279"/>
<comment type="caution">
    <text evidence="3">The sequence shown here is derived from an EMBL/GenBank/DDBJ whole genome shotgun (WGS) entry which is preliminary data.</text>
</comment>
<evidence type="ECO:0000313" key="3">
    <source>
        <dbReference type="EMBL" id="KAJ7966873.1"/>
    </source>
</evidence>
<sequence length="518" mass="58190">MQKNSFMGKAGGKAVEVLDTLGSSMSKINTNSGFFSGMASRGNKISILAFEVANTITKGANLFQLLSEENIQFLKKEVLPSDGVQQLVSTDMKMLLSFAAADKREEFEVFSREVARFGDLCKDPQLHNLDRYFSRLDSDVSSYKQLRLEAEKTMQELTIKARQTAFPVLNCITELNAFEQFEQDYRRKIQEMESLNLPRRGESLTIFQSELKHQKRLVRSLKKKSLWSMNLEEIVEKLVGYCIIPEGAEPTKGPQRLGAAGLALHYANVINHISNIASCPTSLPPNTRSTLYQGLPNYVKTALPSRLQATDVKKELSISQVKGELDKTLGWLIPFATNTIKAHQGFGWIGEWAAAACNDFGNDMNTHNNLIRLQTLYYADNHKTDLYILDLVTWVHHLISFVRSRHHPLNPLPTRSPPKGLVFQPKMQHLKSLNCSSKPVGPQLSREDINLLEEINGIGRVPGISKSQDFIMAKRRRRARVCALSKSTGSSPSRELGAVQRVELEEGSHVLDIMGLRY</sequence>
<evidence type="ECO:0000259" key="2">
    <source>
        <dbReference type="Pfam" id="PF11961"/>
    </source>
</evidence>
<dbReference type="Pfam" id="PF11961">
    <property type="entry name" value="DUF3475"/>
    <property type="match status" value="1"/>
</dbReference>
<gene>
    <name evidence="3" type="ORF">O6P43_016279</name>
</gene>
<proteinExistence type="predicted"/>
<dbReference type="Pfam" id="PF05003">
    <property type="entry name" value="DUF668"/>
    <property type="match status" value="1"/>
</dbReference>
<dbReference type="InterPro" id="IPR007700">
    <property type="entry name" value="DUF668"/>
</dbReference>
<dbReference type="EMBL" id="JARAOO010000006">
    <property type="protein sequence ID" value="KAJ7966873.1"/>
    <property type="molecule type" value="Genomic_DNA"/>
</dbReference>
<organism evidence="3 4">
    <name type="scientific">Quillaja saponaria</name>
    <name type="common">Soap bark tree</name>
    <dbReference type="NCBI Taxonomy" id="32244"/>
    <lineage>
        <taxon>Eukaryota</taxon>
        <taxon>Viridiplantae</taxon>
        <taxon>Streptophyta</taxon>
        <taxon>Embryophyta</taxon>
        <taxon>Tracheophyta</taxon>
        <taxon>Spermatophyta</taxon>
        <taxon>Magnoliopsida</taxon>
        <taxon>eudicotyledons</taxon>
        <taxon>Gunneridae</taxon>
        <taxon>Pentapetalae</taxon>
        <taxon>rosids</taxon>
        <taxon>fabids</taxon>
        <taxon>Fabales</taxon>
        <taxon>Quillajaceae</taxon>
        <taxon>Quillaja</taxon>
    </lineage>
</organism>
<evidence type="ECO:0000313" key="4">
    <source>
        <dbReference type="Proteomes" id="UP001163823"/>
    </source>
</evidence>
<dbReference type="PANTHER" id="PTHR31730">
    <property type="entry name" value="OS01G0873900 PROTEIN"/>
    <property type="match status" value="1"/>
</dbReference>
<protein>
    <submittedName>
        <fullName evidence="3">DUF668 family protein</fullName>
    </submittedName>
</protein>
<reference evidence="3" key="1">
    <citation type="journal article" date="2023" name="Science">
        <title>Elucidation of the pathway for biosynthesis of saponin adjuvants from the soapbark tree.</title>
        <authorList>
            <person name="Reed J."/>
            <person name="Orme A."/>
            <person name="El-Demerdash A."/>
            <person name="Owen C."/>
            <person name="Martin L.B.B."/>
            <person name="Misra R.C."/>
            <person name="Kikuchi S."/>
            <person name="Rejzek M."/>
            <person name="Martin A.C."/>
            <person name="Harkess A."/>
            <person name="Leebens-Mack J."/>
            <person name="Louveau T."/>
            <person name="Stephenson M.J."/>
            <person name="Osbourn A."/>
        </authorList>
    </citation>
    <scope>NUCLEOTIDE SEQUENCE</scope>
    <source>
        <strain evidence="3">S10</strain>
    </source>
</reference>